<protein>
    <submittedName>
        <fullName evidence="1">Uncharacterized protein</fullName>
    </submittedName>
</protein>
<organism evidence="1 2">
    <name type="scientific">Gnathostoma spinigerum</name>
    <dbReference type="NCBI Taxonomy" id="75299"/>
    <lineage>
        <taxon>Eukaryota</taxon>
        <taxon>Metazoa</taxon>
        <taxon>Ecdysozoa</taxon>
        <taxon>Nematoda</taxon>
        <taxon>Chromadorea</taxon>
        <taxon>Rhabditida</taxon>
        <taxon>Spirurina</taxon>
        <taxon>Gnathostomatomorpha</taxon>
        <taxon>Gnathostomatoidea</taxon>
        <taxon>Gnathostomatidae</taxon>
        <taxon>Gnathostoma</taxon>
    </lineage>
</organism>
<proteinExistence type="predicted"/>
<reference evidence="1 2" key="1">
    <citation type="submission" date="2024-08" db="EMBL/GenBank/DDBJ databases">
        <title>Gnathostoma spinigerum genome.</title>
        <authorList>
            <person name="Gonzalez-Bertolin B."/>
            <person name="Monzon S."/>
            <person name="Zaballos A."/>
            <person name="Jimenez P."/>
            <person name="Dekumyoy P."/>
            <person name="Varona S."/>
            <person name="Cuesta I."/>
            <person name="Sumanam S."/>
            <person name="Adisakwattana P."/>
            <person name="Gasser R.B."/>
            <person name="Hernandez-Gonzalez A."/>
            <person name="Young N.D."/>
            <person name="Perteguer M.J."/>
        </authorList>
    </citation>
    <scope>NUCLEOTIDE SEQUENCE [LARGE SCALE GENOMIC DNA]</scope>
    <source>
        <strain evidence="1">AL3</strain>
        <tissue evidence="1">Liver</tissue>
    </source>
</reference>
<name>A0ABD6EIW8_9BILA</name>
<evidence type="ECO:0000313" key="2">
    <source>
        <dbReference type="Proteomes" id="UP001608902"/>
    </source>
</evidence>
<dbReference type="AlphaFoldDB" id="A0ABD6EIW8"/>
<gene>
    <name evidence="1" type="ORF">AB6A40_006395</name>
</gene>
<evidence type="ECO:0000313" key="1">
    <source>
        <dbReference type="EMBL" id="MFH4979686.1"/>
    </source>
</evidence>
<dbReference type="Proteomes" id="UP001608902">
    <property type="component" value="Unassembled WGS sequence"/>
</dbReference>
<keyword evidence="2" id="KW-1185">Reference proteome</keyword>
<comment type="caution">
    <text evidence="1">The sequence shown here is derived from an EMBL/GenBank/DDBJ whole genome shotgun (WGS) entry which is preliminary data.</text>
</comment>
<sequence>MNSTVPHSVTRPTTDCCDHVRFSPSDRKNMLSGLSRNPLKIFDRPTASYLPIDDFKMIPLFDYSLPQRQGRSIYVVLNGEAPQMKGNTLYCVFRLRYAVKWKDYRIGFLKSADINGEINDRLEND</sequence>
<accession>A0ABD6EIW8</accession>
<dbReference type="EMBL" id="JBGFUD010004520">
    <property type="protein sequence ID" value="MFH4979686.1"/>
    <property type="molecule type" value="Genomic_DNA"/>
</dbReference>